<keyword evidence="3 8" id="KW-0812">Transmembrane</keyword>
<dbReference type="PANTHER" id="PTHR35529:SF1">
    <property type="entry name" value="MANGANESE EFFLUX PUMP MNTP-RELATED"/>
    <property type="match status" value="1"/>
</dbReference>
<keyword evidence="4 8" id="KW-1133">Transmembrane helix</keyword>
<dbReference type="AlphaFoldDB" id="W7UQ54"/>
<keyword evidence="6 8" id="KW-0472">Membrane</keyword>
<sequence>MDAFSVSVCKGLSMKKLNMKGGVITALFFGVFQGLMPVIGYFLGSRFEKIISSYSHWISFGLLAFIGGKMILEACKRDENEVNDKEYKLDLKELFILAIATSIDALAVGIVFAAEKTNLIFSVSVIGIITFILSLLGVFIGHKFGSKYEKKAEFAGGTVLVLIGVKLLLEGLGVI</sequence>
<dbReference type="EMBL" id="ATAX01000024">
    <property type="protein sequence ID" value="EWM53599.1"/>
    <property type="molecule type" value="Genomic_DNA"/>
</dbReference>
<keyword evidence="10" id="KW-1185">Reference proteome</keyword>
<dbReference type="PATRIC" id="fig|1341157.4.peg.1624"/>
<name>W7UQ54_RUMFL</name>
<evidence type="ECO:0000256" key="2">
    <source>
        <dbReference type="ARBA" id="ARBA00022475"/>
    </source>
</evidence>
<proteinExistence type="inferred from homology"/>
<accession>W7UQ54</accession>
<gene>
    <name evidence="8" type="primary">mntP</name>
    <name evidence="9" type="ORF">RF007C_05945</name>
</gene>
<evidence type="ECO:0000256" key="3">
    <source>
        <dbReference type="ARBA" id="ARBA00022692"/>
    </source>
</evidence>
<feature type="transmembrane region" description="Helical" evidence="8">
    <location>
        <begin position="54"/>
        <end position="72"/>
    </location>
</feature>
<comment type="caution">
    <text evidence="9">The sequence shown here is derived from an EMBL/GenBank/DDBJ whole genome shotgun (WGS) entry which is preliminary data.</text>
</comment>
<comment type="similarity">
    <text evidence="8">Belongs to the MntP (TC 9.B.29) family.</text>
</comment>
<evidence type="ECO:0000256" key="1">
    <source>
        <dbReference type="ARBA" id="ARBA00022448"/>
    </source>
</evidence>
<evidence type="ECO:0000313" key="10">
    <source>
        <dbReference type="Proteomes" id="UP000019365"/>
    </source>
</evidence>
<comment type="subcellular location">
    <subcellularLocation>
        <location evidence="8">Cell membrane</location>
        <topology evidence="8">Multi-pass membrane protein</topology>
    </subcellularLocation>
</comment>
<comment type="function">
    <text evidence="8">Probably functions as a manganese efflux pump.</text>
</comment>
<dbReference type="PANTHER" id="PTHR35529">
    <property type="entry name" value="MANGANESE EFFLUX PUMP MNTP-RELATED"/>
    <property type="match status" value="1"/>
</dbReference>
<comment type="caution">
    <text evidence="8">Lacks conserved residue(s) required for the propagation of feature annotation.</text>
</comment>
<reference evidence="9 10" key="1">
    <citation type="journal article" date="2014" name="PLoS ONE">
        <title>Rumen cellulosomics: divergent fiber-degrading strategies revealed by comparative genome-wide analysis of six ruminococcal strains.</title>
        <authorList>
            <person name="Dassa B."/>
            <person name="Borovok I."/>
            <person name="Ruimy-Israeli V."/>
            <person name="Lamed R."/>
            <person name="Flint H.J."/>
            <person name="Duncan S.H."/>
            <person name="Henrissat B."/>
            <person name="Coutinho P."/>
            <person name="Morrison M."/>
            <person name="Mosoni P."/>
            <person name="Yeoman C.J."/>
            <person name="White B.A."/>
            <person name="Bayer E.A."/>
        </authorList>
    </citation>
    <scope>NUCLEOTIDE SEQUENCE [LARGE SCALE GENOMIC DNA]</scope>
    <source>
        <strain evidence="9 10">007c</strain>
    </source>
</reference>
<keyword evidence="5 8" id="KW-0406">Ion transport</keyword>
<feature type="transmembrane region" description="Helical" evidence="8">
    <location>
        <begin position="21"/>
        <end position="42"/>
    </location>
</feature>
<dbReference type="Proteomes" id="UP000019365">
    <property type="component" value="Unassembled WGS sequence"/>
</dbReference>
<evidence type="ECO:0000256" key="5">
    <source>
        <dbReference type="ARBA" id="ARBA00023065"/>
    </source>
</evidence>
<keyword evidence="1 8" id="KW-0813">Transport</keyword>
<evidence type="ECO:0000256" key="8">
    <source>
        <dbReference type="HAMAP-Rule" id="MF_01521"/>
    </source>
</evidence>
<evidence type="ECO:0000313" key="9">
    <source>
        <dbReference type="EMBL" id="EWM53599.1"/>
    </source>
</evidence>
<evidence type="ECO:0000256" key="4">
    <source>
        <dbReference type="ARBA" id="ARBA00022989"/>
    </source>
</evidence>
<dbReference type="eggNOG" id="COG1971">
    <property type="taxonomic scope" value="Bacteria"/>
</dbReference>
<dbReference type="Pfam" id="PF02659">
    <property type="entry name" value="Mntp"/>
    <property type="match status" value="1"/>
</dbReference>
<evidence type="ECO:0000256" key="6">
    <source>
        <dbReference type="ARBA" id="ARBA00023136"/>
    </source>
</evidence>
<dbReference type="GO" id="GO:0005886">
    <property type="term" value="C:plasma membrane"/>
    <property type="evidence" value="ECO:0007669"/>
    <property type="project" value="UniProtKB-SubCell"/>
</dbReference>
<keyword evidence="7 8" id="KW-0464">Manganese</keyword>
<keyword evidence="2 8" id="KW-1003">Cell membrane</keyword>
<feature type="transmembrane region" description="Helical" evidence="8">
    <location>
        <begin position="119"/>
        <end position="140"/>
    </location>
</feature>
<dbReference type="InterPro" id="IPR003810">
    <property type="entry name" value="Mntp/YtaF"/>
</dbReference>
<feature type="transmembrane region" description="Helical" evidence="8">
    <location>
        <begin position="93"/>
        <end position="113"/>
    </location>
</feature>
<dbReference type="HAMAP" id="MF_01521">
    <property type="entry name" value="MntP_pump"/>
    <property type="match status" value="1"/>
</dbReference>
<dbReference type="GO" id="GO:0005384">
    <property type="term" value="F:manganese ion transmembrane transporter activity"/>
    <property type="evidence" value="ECO:0007669"/>
    <property type="project" value="UniProtKB-UniRule"/>
</dbReference>
<organism evidence="9 10">
    <name type="scientific">Ruminococcus flavefaciens 007c</name>
    <dbReference type="NCBI Taxonomy" id="1341157"/>
    <lineage>
        <taxon>Bacteria</taxon>
        <taxon>Bacillati</taxon>
        <taxon>Bacillota</taxon>
        <taxon>Clostridia</taxon>
        <taxon>Eubacteriales</taxon>
        <taxon>Oscillospiraceae</taxon>
        <taxon>Ruminococcus</taxon>
    </lineage>
</organism>
<protein>
    <recommendedName>
        <fullName evidence="8">Putative manganese efflux pump MntP</fullName>
    </recommendedName>
</protein>
<evidence type="ECO:0000256" key="7">
    <source>
        <dbReference type="ARBA" id="ARBA00023211"/>
    </source>
</evidence>
<dbReference type="InterPro" id="IPR022929">
    <property type="entry name" value="Put_MntP"/>
</dbReference>